<evidence type="ECO:0000313" key="4">
    <source>
        <dbReference type="Proteomes" id="UP000554726"/>
    </source>
</evidence>
<gene>
    <name evidence="3" type="ORF">FHR60_000229</name>
</gene>
<keyword evidence="1" id="KW-0732">Signal</keyword>
<feature type="signal peptide" evidence="1">
    <location>
        <begin position="1"/>
        <end position="20"/>
    </location>
</feature>
<feature type="chain" id="PRO_5045753528" description="DUF4189 domain-containing protein" evidence="1">
    <location>
        <begin position="21"/>
        <end position="171"/>
    </location>
</feature>
<dbReference type="RefSeq" id="WP_184438401.1">
    <property type="nucleotide sequence ID" value="NZ_JACHNS010000001.1"/>
</dbReference>
<dbReference type="InterPro" id="IPR025240">
    <property type="entry name" value="DUF4189"/>
</dbReference>
<keyword evidence="4" id="KW-1185">Reference proteome</keyword>
<name>A0ABR6JFN5_9XANT</name>
<dbReference type="Pfam" id="PF13827">
    <property type="entry name" value="DUF4189"/>
    <property type="match status" value="1"/>
</dbReference>
<reference evidence="3 4" key="1">
    <citation type="submission" date="2020-08" db="EMBL/GenBank/DDBJ databases">
        <title>Studying the diversity of plant-associated saprophytic bacteria and their role in host health and plant-pathogen interactions.</title>
        <authorList>
            <person name="Potnis N."/>
        </authorList>
    </citation>
    <scope>NUCLEOTIDE SEQUENCE [LARGE SCALE GENOMIC DNA]</scope>
    <source>
        <strain evidence="3 4">F16</strain>
    </source>
</reference>
<comment type="caution">
    <text evidence="3">The sequence shown here is derived from an EMBL/GenBank/DDBJ whole genome shotgun (WGS) entry which is preliminary data.</text>
</comment>
<sequence>MKIYKFLFLLLFINAFPALAEQGCPPGQYPIGGQGVAACAPIPQGNSSNQAPRPLGKWLKTWGAVAHDPVDGVLGVSSGKLSKRDAEKDALMKCAEAGGTRCKDWVSYQNQCAAVAGPQKNGVNVAGALQFSRGPSLEDVRRKAENECTSSSGFACTILYSNCSEQVFKAY</sequence>
<accession>A0ABR6JFN5</accession>
<evidence type="ECO:0000259" key="2">
    <source>
        <dbReference type="Pfam" id="PF13827"/>
    </source>
</evidence>
<dbReference type="EMBL" id="JACHNS010000001">
    <property type="protein sequence ID" value="MBB4591606.1"/>
    <property type="molecule type" value="Genomic_DNA"/>
</dbReference>
<organism evidence="3 4">
    <name type="scientific">Xanthomonas cannabis</name>
    <dbReference type="NCBI Taxonomy" id="1885674"/>
    <lineage>
        <taxon>Bacteria</taxon>
        <taxon>Pseudomonadati</taxon>
        <taxon>Pseudomonadota</taxon>
        <taxon>Gammaproteobacteria</taxon>
        <taxon>Lysobacterales</taxon>
        <taxon>Lysobacteraceae</taxon>
        <taxon>Xanthomonas</taxon>
    </lineage>
</organism>
<protein>
    <recommendedName>
        <fullName evidence="2">DUF4189 domain-containing protein</fullName>
    </recommendedName>
</protein>
<dbReference type="Proteomes" id="UP000554726">
    <property type="component" value="Unassembled WGS sequence"/>
</dbReference>
<evidence type="ECO:0000313" key="3">
    <source>
        <dbReference type="EMBL" id="MBB4591606.1"/>
    </source>
</evidence>
<proteinExistence type="predicted"/>
<evidence type="ECO:0000256" key="1">
    <source>
        <dbReference type="SAM" id="SignalP"/>
    </source>
</evidence>
<feature type="domain" description="DUF4189" evidence="2">
    <location>
        <begin position="62"/>
        <end position="163"/>
    </location>
</feature>